<keyword evidence="3" id="KW-1185">Reference proteome</keyword>
<reference evidence="2" key="1">
    <citation type="journal article" date="2014" name="Int. J. Syst. Evol. Microbiol.">
        <title>Complete genome sequence of Corynebacterium casei LMG S-19264T (=DSM 44701T), isolated from a smear-ripened cheese.</title>
        <authorList>
            <consortium name="US DOE Joint Genome Institute (JGI-PGF)"/>
            <person name="Walter F."/>
            <person name="Albersmeier A."/>
            <person name="Kalinowski J."/>
            <person name="Ruckert C."/>
        </authorList>
    </citation>
    <scope>NUCLEOTIDE SEQUENCE</scope>
    <source>
        <strain evidence="2">JCM 17820</strain>
    </source>
</reference>
<protein>
    <submittedName>
        <fullName evidence="2">Uncharacterized protein</fullName>
    </submittedName>
</protein>
<reference evidence="2" key="2">
    <citation type="submission" date="2020-09" db="EMBL/GenBank/DDBJ databases">
        <authorList>
            <person name="Sun Q."/>
            <person name="Ohkuma M."/>
        </authorList>
    </citation>
    <scope>NUCLEOTIDE SEQUENCE</scope>
    <source>
        <strain evidence="2">JCM 17820</strain>
    </source>
</reference>
<proteinExistence type="predicted"/>
<dbReference type="EMBL" id="BMOU01000008">
    <property type="protein sequence ID" value="GGO03467.1"/>
    <property type="molecule type" value="Genomic_DNA"/>
</dbReference>
<organism evidence="2 3">
    <name type="scientific">Haloarcula pellucida</name>
    <dbReference type="NCBI Taxonomy" id="1427151"/>
    <lineage>
        <taxon>Archaea</taxon>
        <taxon>Methanobacteriati</taxon>
        <taxon>Methanobacteriota</taxon>
        <taxon>Stenosarchaea group</taxon>
        <taxon>Halobacteria</taxon>
        <taxon>Halobacteriales</taxon>
        <taxon>Haloarculaceae</taxon>
        <taxon>Haloarcula</taxon>
    </lineage>
</organism>
<accession>A0A830GST7</accession>
<evidence type="ECO:0000313" key="2">
    <source>
        <dbReference type="EMBL" id="GGO03467.1"/>
    </source>
</evidence>
<dbReference type="Proteomes" id="UP000605784">
    <property type="component" value="Unassembled WGS sequence"/>
</dbReference>
<feature type="region of interest" description="Disordered" evidence="1">
    <location>
        <begin position="90"/>
        <end position="109"/>
    </location>
</feature>
<dbReference type="RefSeq" id="WP_189001999.1">
    <property type="nucleotide sequence ID" value="NZ_BMOU01000008.1"/>
</dbReference>
<evidence type="ECO:0000256" key="1">
    <source>
        <dbReference type="SAM" id="MobiDB-lite"/>
    </source>
</evidence>
<name>A0A830GST7_9EURY</name>
<comment type="caution">
    <text evidence="2">The sequence shown here is derived from an EMBL/GenBank/DDBJ whole genome shotgun (WGS) entry which is preliminary data.</text>
</comment>
<feature type="compositionally biased region" description="Polar residues" evidence="1">
    <location>
        <begin position="96"/>
        <end position="108"/>
    </location>
</feature>
<gene>
    <name evidence="2" type="ORF">GCM10009030_39140</name>
</gene>
<sequence>MTVLNKAVLIVEADVDGDGTAETGEFHMSGNLKITPSIRTGYLIGGRGSTVNSVASSAGGSGQAKRQGFYLDLGGGARIYEIEFDQWEGSDDQWGDTGNSGTPTQTDATGAAPMTQLEVLMEYLAIAEIDSRSPATLRCGEHHANGLYDELDVAVEGPQGTRSAEDGSWWSGNITLVSLQSLEKTIDGASQTIS</sequence>
<evidence type="ECO:0000313" key="3">
    <source>
        <dbReference type="Proteomes" id="UP000605784"/>
    </source>
</evidence>
<dbReference type="AlphaFoldDB" id="A0A830GST7"/>